<dbReference type="OrthoDB" id="8680240at2"/>
<dbReference type="InterPro" id="IPR036390">
    <property type="entry name" value="WH_DNA-bd_sf"/>
</dbReference>
<keyword evidence="1" id="KW-0805">Transcription regulation</keyword>
<dbReference type="CDD" id="cd07377">
    <property type="entry name" value="WHTH_GntR"/>
    <property type="match status" value="1"/>
</dbReference>
<evidence type="ECO:0000313" key="6">
    <source>
        <dbReference type="Proteomes" id="UP000319769"/>
    </source>
</evidence>
<dbReference type="Gene3D" id="1.10.10.10">
    <property type="entry name" value="Winged helix-like DNA-binding domain superfamily/Winged helix DNA-binding domain"/>
    <property type="match status" value="1"/>
</dbReference>
<dbReference type="Pfam" id="PF07729">
    <property type="entry name" value="FCD"/>
    <property type="match status" value="1"/>
</dbReference>
<evidence type="ECO:0000313" key="5">
    <source>
        <dbReference type="EMBL" id="KAA9164003.1"/>
    </source>
</evidence>
<proteinExistence type="predicted"/>
<protein>
    <submittedName>
        <fullName evidence="5">GntR family transcriptional regulator</fullName>
    </submittedName>
</protein>
<evidence type="ECO:0000256" key="3">
    <source>
        <dbReference type="ARBA" id="ARBA00023163"/>
    </source>
</evidence>
<dbReference type="PANTHER" id="PTHR43537:SF5">
    <property type="entry name" value="UXU OPERON TRANSCRIPTIONAL REGULATOR"/>
    <property type="match status" value="1"/>
</dbReference>
<evidence type="ECO:0000256" key="1">
    <source>
        <dbReference type="ARBA" id="ARBA00023015"/>
    </source>
</evidence>
<dbReference type="PANTHER" id="PTHR43537">
    <property type="entry name" value="TRANSCRIPTIONAL REGULATOR, GNTR FAMILY"/>
    <property type="match status" value="1"/>
</dbReference>
<dbReference type="AlphaFoldDB" id="A0A5N0VF21"/>
<keyword evidence="2" id="KW-0238">DNA-binding</keyword>
<dbReference type="Gene3D" id="1.20.120.530">
    <property type="entry name" value="GntR ligand-binding domain-like"/>
    <property type="match status" value="1"/>
</dbReference>
<dbReference type="EMBL" id="VMNW02000008">
    <property type="protein sequence ID" value="KAA9164003.1"/>
    <property type="molecule type" value="Genomic_DNA"/>
</dbReference>
<evidence type="ECO:0000256" key="2">
    <source>
        <dbReference type="ARBA" id="ARBA00023125"/>
    </source>
</evidence>
<gene>
    <name evidence="5" type="ORF">FPZ12_008255</name>
</gene>
<dbReference type="InterPro" id="IPR011711">
    <property type="entry name" value="GntR_C"/>
</dbReference>
<accession>A0A5N0VF21</accession>
<sequence>MHAQAHVVEAVRRGIATGELLPGQRLVEADLGEKLGASRGMVRGALMKLVHEGLLEQIPHSGVRVRAITEEEATQTAEACLALQAMCVAKAARMAGEADVERFHRIGVALRQAVTSRNLTEFERAVGEFDDLVLRVSAQNVAGEIVGRLRVRIAHTERKALLRGSALEATALRYEEMIEAIAGGDAERASAALASLVAV</sequence>
<dbReference type="SMART" id="SM00895">
    <property type="entry name" value="FCD"/>
    <property type="match status" value="1"/>
</dbReference>
<dbReference type="SMART" id="SM00345">
    <property type="entry name" value="HTH_GNTR"/>
    <property type="match status" value="1"/>
</dbReference>
<dbReference type="GO" id="GO:0003700">
    <property type="term" value="F:DNA-binding transcription factor activity"/>
    <property type="evidence" value="ECO:0007669"/>
    <property type="project" value="InterPro"/>
</dbReference>
<keyword evidence="3" id="KW-0804">Transcription</keyword>
<keyword evidence="6" id="KW-1185">Reference proteome</keyword>
<name>A0A5N0VF21_9PSEU</name>
<dbReference type="InterPro" id="IPR008920">
    <property type="entry name" value="TF_FadR/GntR_C"/>
</dbReference>
<reference evidence="5" key="1">
    <citation type="submission" date="2019-09" db="EMBL/GenBank/DDBJ databases">
        <authorList>
            <person name="Teo W.F.A."/>
            <person name="Duangmal K."/>
        </authorList>
    </citation>
    <scope>NUCLEOTIDE SEQUENCE [LARGE SCALE GENOMIC DNA]</scope>
    <source>
        <strain evidence="5">K81G1</strain>
    </source>
</reference>
<dbReference type="InterPro" id="IPR000524">
    <property type="entry name" value="Tscrpt_reg_HTH_GntR"/>
</dbReference>
<dbReference type="GO" id="GO:0003677">
    <property type="term" value="F:DNA binding"/>
    <property type="evidence" value="ECO:0007669"/>
    <property type="project" value="UniProtKB-KW"/>
</dbReference>
<comment type="caution">
    <text evidence="5">The sequence shown here is derived from an EMBL/GenBank/DDBJ whole genome shotgun (WGS) entry which is preliminary data.</text>
</comment>
<dbReference type="PROSITE" id="PS50949">
    <property type="entry name" value="HTH_GNTR"/>
    <property type="match status" value="1"/>
</dbReference>
<dbReference type="SUPFAM" id="SSF48008">
    <property type="entry name" value="GntR ligand-binding domain-like"/>
    <property type="match status" value="1"/>
</dbReference>
<dbReference type="Pfam" id="PF00392">
    <property type="entry name" value="GntR"/>
    <property type="match status" value="1"/>
</dbReference>
<organism evidence="5 6">
    <name type="scientific">Amycolatopsis acidicola</name>
    <dbReference type="NCBI Taxonomy" id="2596893"/>
    <lineage>
        <taxon>Bacteria</taxon>
        <taxon>Bacillati</taxon>
        <taxon>Actinomycetota</taxon>
        <taxon>Actinomycetes</taxon>
        <taxon>Pseudonocardiales</taxon>
        <taxon>Pseudonocardiaceae</taxon>
        <taxon>Amycolatopsis</taxon>
    </lineage>
</organism>
<dbReference type="Proteomes" id="UP000319769">
    <property type="component" value="Unassembled WGS sequence"/>
</dbReference>
<dbReference type="InterPro" id="IPR036388">
    <property type="entry name" value="WH-like_DNA-bd_sf"/>
</dbReference>
<feature type="domain" description="HTH gntR-type" evidence="4">
    <location>
        <begin position="1"/>
        <end position="68"/>
    </location>
</feature>
<dbReference type="SUPFAM" id="SSF46785">
    <property type="entry name" value="Winged helix' DNA-binding domain"/>
    <property type="match status" value="1"/>
</dbReference>
<evidence type="ECO:0000259" key="4">
    <source>
        <dbReference type="PROSITE" id="PS50949"/>
    </source>
</evidence>